<gene>
    <name evidence="23" type="ORF">KPH14_011422</name>
</gene>
<feature type="binding site" evidence="16">
    <location>
        <position position="419"/>
    </location>
    <ligand>
        <name>Zn(2+)</name>
        <dbReference type="ChEBI" id="CHEBI:29105"/>
        <note>catalytic</note>
    </ligand>
</feature>
<keyword evidence="12 18" id="KW-0472">Membrane</keyword>
<keyword evidence="13" id="KW-0325">Glycoprotein</keyword>
<evidence type="ECO:0000256" key="6">
    <source>
        <dbReference type="ARBA" id="ARBA00022670"/>
    </source>
</evidence>
<feature type="region of interest" description="Disordered" evidence="19">
    <location>
        <begin position="67"/>
        <end position="87"/>
    </location>
</feature>
<dbReference type="InterPro" id="IPR024571">
    <property type="entry name" value="ERAP1-like_C_dom"/>
</dbReference>
<dbReference type="InterPro" id="IPR014782">
    <property type="entry name" value="Peptidase_M1_dom"/>
</dbReference>
<organism evidence="23 24">
    <name type="scientific">Odynerus spinipes</name>
    <dbReference type="NCBI Taxonomy" id="1348599"/>
    <lineage>
        <taxon>Eukaryota</taxon>
        <taxon>Metazoa</taxon>
        <taxon>Ecdysozoa</taxon>
        <taxon>Arthropoda</taxon>
        <taxon>Hexapoda</taxon>
        <taxon>Insecta</taxon>
        <taxon>Pterygota</taxon>
        <taxon>Neoptera</taxon>
        <taxon>Endopterygota</taxon>
        <taxon>Hymenoptera</taxon>
        <taxon>Apocrita</taxon>
        <taxon>Aculeata</taxon>
        <taxon>Vespoidea</taxon>
        <taxon>Vespidae</taxon>
        <taxon>Eumeninae</taxon>
        <taxon>Odynerus</taxon>
    </lineage>
</organism>
<keyword evidence="18" id="KW-1133">Transmembrane helix</keyword>
<evidence type="ECO:0000256" key="2">
    <source>
        <dbReference type="ARBA" id="ARBA00010136"/>
    </source>
</evidence>
<dbReference type="EC" id="3.4.11.-" evidence="18"/>
<keyword evidence="7 16" id="KW-0479">Metal-binding</keyword>
<feature type="transmembrane region" description="Helical" evidence="18">
    <location>
        <begin position="37"/>
        <end position="56"/>
    </location>
</feature>
<evidence type="ECO:0000256" key="5">
    <source>
        <dbReference type="ARBA" id="ARBA00022622"/>
    </source>
</evidence>
<dbReference type="InterPro" id="IPR001930">
    <property type="entry name" value="Peptidase_M1"/>
</dbReference>
<evidence type="ECO:0000259" key="22">
    <source>
        <dbReference type="Pfam" id="PF17900"/>
    </source>
</evidence>
<feature type="domain" description="Aminopeptidase N-like N-terminal" evidence="22">
    <location>
        <begin position="98"/>
        <end position="289"/>
    </location>
</feature>
<keyword evidence="4" id="KW-1003">Cell membrane</keyword>
<dbReference type="GO" id="GO:0008270">
    <property type="term" value="F:zinc ion binding"/>
    <property type="evidence" value="ECO:0007669"/>
    <property type="project" value="UniProtKB-UniRule"/>
</dbReference>
<evidence type="ECO:0000256" key="12">
    <source>
        <dbReference type="ARBA" id="ARBA00023136"/>
    </source>
</evidence>
<evidence type="ECO:0000313" key="23">
    <source>
        <dbReference type="EMBL" id="KAK2586530.1"/>
    </source>
</evidence>
<evidence type="ECO:0000256" key="14">
    <source>
        <dbReference type="ARBA" id="ARBA00023288"/>
    </source>
</evidence>
<feature type="active site" description="Proton acceptor" evidence="15">
    <location>
        <position position="397"/>
    </location>
</feature>
<dbReference type="GO" id="GO:0098552">
    <property type="term" value="C:side of membrane"/>
    <property type="evidence" value="ECO:0007669"/>
    <property type="project" value="UniProtKB-KW"/>
</dbReference>
<dbReference type="Pfam" id="PF11838">
    <property type="entry name" value="ERAP1_C"/>
    <property type="match status" value="1"/>
</dbReference>
<dbReference type="GO" id="GO:0070006">
    <property type="term" value="F:metalloaminopeptidase activity"/>
    <property type="evidence" value="ECO:0007669"/>
    <property type="project" value="TreeGrafter"/>
</dbReference>
<evidence type="ECO:0000256" key="1">
    <source>
        <dbReference type="ARBA" id="ARBA00004609"/>
    </source>
</evidence>
<comment type="similarity">
    <text evidence="2 18">Belongs to the peptidase M1 family.</text>
</comment>
<evidence type="ECO:0000259" key="21">
    <source>
        <dbReference type="Pfam" id="PF11838"/>
    </source>
</evidence>
<dbReference type="Proteomes" id="UP001258017">
    <property type="component" value="Unassembled WGS sequence"/>
</dbReference>
<evidence type="ECO:0000256" key="3">
    <source>
        <dbReference type="ARBA" id="ARBA00022438"/>
    </source>
</evidence>
<reference evidence="23" key="2">
    <citation type="journal article" date="2023" name="Commun. Biol.">
        <title>Intrasexual cuticular hydrocarbon dimorphism in a wasp sheds light on hydrocarbon biosynthesis genes in Hymenoptera.</title>
        <authorList>
            <person name="Moris V.C."/>
            <person name="Podsiadlowski L."/>
            <person name="Martin S."/>
            <person name="Oeyen J.P."/>
            <person name="Donath A."/>
            <person name="Petersen M."/>
            <person name="Wilbrandt J."/>
            <person name="Misof B."/>
            <person name="Liedtke D."/>
            <person name="Thamm M."/>
            <person name="Scheiner R."/>
            <person name="Schmitt T."/>
            <person name="Niehuis O."/>
        </authorList>
    </citation>
    <scope>NUCLEOTIDE SEQUENCE</scope>
    <source>
        <strain evidence="23">GBR_01_08_01A</strain>
    </source>
</reference>
<keyword evidence="11 18" id="KW-0482">Metalloprotease</keyword>
<dbReference type="Gene3D" id="2.60.40.1910">
    <property type="match status" value="1"/>
</dbReference>
<dbReference type="Pfam" id="PF17900">
    <property type="entry name" value="Peptidase_M1_N"/>
    <property type="match status" value="1"/>
</dbReference>
<dbReference type="AlphaFoldDB" id="A0AAD9RV54"/>
<dbReference type="Gene3D" id="1.10.390.10">
    <property type="entry name" value="Neutral Protease Domain 2"/>
    <property type="match status" value="1"/>
</dbReference>
<dbReference type="PANTHER" id="PTHR11533">
    <property type="entry name" value="PROTEASE M1 ZINC METALLOPROTEASE"/>
    <property type="match status" value="1"/>
</dbReference>
<dbReference type="FunFam" id="1.10.390.10:FF:000013">
    <property type="entry name" value="Aminopeptidase N"/>
    <property type="match status" value="1"/>
</dbReference>
<keyword evidence="10 16" id="KW-0862">Zinc</keyword>
<dbReference type="SUPFAM" id="SSF55486">
    <property type="entry name" value="Metalloproteases ('zincins'), catalytic domain"/>
    <property type="match status" value="1"/>
</dbReference>
<keyword evidence="8" id="KW-0732">Signal</keyword>
<evidence type="ECO:0000256" key="13">
    <source>
        <dbReference type="ARBA" id="ARBA00023180"/>
    </source>
</evidence>
<evidence type="ECO:0000259" key="20">
    <source>
        <dbReference type="Pfam" id="PF01433"/>
    </source>
</evidence>
<sequence length="992" mass="115210">MANHPRADIAEVTFQAYASRHQTNEEQRRCWRLRTRAALMAIVSMVIASLIIYWFVNSILVSRNLDTTGHQDPGSRDQQRFTSKKQSRYGRLPTQVVPLGYILKIIPILDEGNFTILGYTEIRLYCRVPMKHVRLHAHKLDIKNITIEEDRPDNATRIITKYVFELDDDFLDIFLLQLLNAGESYILKIKYTARLDEEPYGLFRSKYQDKSTNSTRWIAVSNFSPDFARTAFPCFDEPSIKAPFEISIGRWVNMRTHSNSMRIAVEKIHDMPGYVWDHYEKTLPMSTYLTAFMVTDFQSYQINATGWPLHSVFARKDVQNDTVCVGYLIPSIVRLMQNLTGFHYDLSKLDVIMVPSLAYSAMENWGLITFREDSILVPDKKHLIEVKQGFARIASHEVAHQWFGNLVTPKWWSDVWLKEGFSSFFGIMALSMVDSFSSMQDMLTAQYHEMFERESTETAHPLHLNLTTRNNLKGVFDSTPYVKGNCLINMIYHFLGESTFFSSIRRYISTYHYRSANEDDLWDIFQQEITSTNALPKELSMGSIMKTWTHQAGFPVVHVIRNNETGLVELTQERFYRHGLNGTTIAATTTGELWRIPLTWTIESDQRFDETLPKAWMLQRRMVINDTGLSEAIFDNQWILFNINQTGLYRVNYDVQNWSLLTSRFNFLPETTKLQLLNDAFAMFNAGLIEHDLLTTVLFNFDANTEEAVWLSAVVSLRYIKYRLWDSQDFKFAMCKLVDEVYSAKAKNMMKSDLESWTRFKIEMTKVACSMGHKTCLNILKSYVEGLLAQNGSMIDDIITREFRAWAYCTYSKLVSPEQWRKLIETYRTTLELNKPELAYALGCVLNATLIEGYLSFVSNKIGSQNSTINVSSYLGHTLVAVADNPNTFRIAMDFMERMENMNMFQAIVTDYKQLIEIFYGFSNTMDQEENVKWLTRFKDSHESKYESTVIGSIINDVKFNVVWNRRYRNSMVNAFRKIAKESAENEECSKN</sequence>
<dbReference type="Pfam" id="PF01433">
    <property type="entry name" value="Peptidase_M1"/>
    <property type="match status" value="1"/>
</dbReference>
<evidence type="ECO:0000256" key="18">
    <source>
        <dbReference type="RuleBase" id="RU364040"/>
    </source>
</evidence>
<dbReference type="Gene3D" id="2.60.40.1730">
    <property type="entry name" value="tricorn interacting facor f3 domain"/>
    <property type="match status" value="1"/>
</dbReference>
<dbReference type="GO" id="GO:0042277">
    <property type="term" value="F:peptide binding"/>
    <property type="evidence" value="ECO:0007669"/>
    <property type="project" value="TreeGrafter"/>
</dbReference>
<feature type="domain" description="Peptidase M1 membrane alanine aminopeptidase" evidence="20">
    <location>
        <begin position="333"/>
        <end position="548"/>
    </location>
</feature>
<dbReference type="GO" id="GO:0005615">
    <property type="term" value="C:extracellular space"/>
    <property type="evidence" value="ECO:0007669"/>
    <property type="project" value="TreeGrafter"/>
</dbReference>
<evidence type="ECO:0000256" key="17">
    <source>
        <dbReference type="PIRSR" id="PIRSR634016-4"/>
    </source>
</evidence>
<dbReference type="InterPro" id="IPR045357">
    <property type="entry name" value="Aminopeptidase_N-like_N"/>
</dbReference>
<evidence type="ECO:0000256" key="9">
    <source>
        <dbReference type="ARBA" id="ARBA00022801"/>
    </source>
</evidence>
<evidence type="ECO:0000256" key="7">
    <source>
        <dbReference type="ARBA" id="ARBA00022723"/>
    </source>
</evidence>
<evidence type="ECO:0000256" key="19">
    <source>
        <dbReference type="SAM" id="MobiDB-lite"/>
    </source>
</evidence>
<dbReference type="CDD" id="cd09601">
    <property type="entry name" value="M1_APN-Q_like"/>
    <property type="match status" value="1"/>
</dbReference>
<evidence type="ECO:0000256" key="10">
    <source>
        <dbReference type="ARBA" id="ARBA00022833"/>
    </source>
</evidence>
<feature type="site" description="Transition state stabilizer" evidence="17">
    <location>
        <position position="481"/>
    </location>
</feature>
<dbReference type="PRINTS" id="PR00756">
    <property type="entry name" value="ALADIPTASE"/>
</dbReference>
<evidence type="ECO:0000256" key="4">
    <source>
        <dbReference type="ARBA" id="ARBA00022475"/>
    </source>
</evidence>
<comment type="subcellular location">
    <subcellularLocation>
        <location evidence="1">Cell membrane</location>
        <topology evidence="1">Lipid-anchor</topology>
        <topology evidence="1">GPI-anchor</topology>
    </subcellularLocation>
</comment>
<keyword evidence="9 18" id="KW-0378">Hydrolase</keyword>
<dbReference type="InterPro" id="IPR034016">
    <property type="entry name" value="M1_APN-typ"/>
</dbReference>
<accession>A0AAD9RV54</accession>
<keyword evidence="3 18" id="KW-0031">Aminopeptidase</keyword>
<keyword evidence="18" id="KW-0812">Transmembrane</keyword>
<feature type="binding site" evidence="16">
    <location>
        <position position="396"/>
    </location>
    <ligand>
        <name>Zn(2+)</name>
        <dbReference type="ChEBI" id="CHEBI:29105"/>
        <note>catalytic</note>
    </ligand>
</feature>
<dbReference type="GO" id="GO:0005737">
    <property type="term" value="C:cytoplasm"/>
    <property type="evidence" value="ECO:0007669"/>
    <property type="project" value="TreeGrafter"/>
</dbReference>
<reference evidence="23" key="1">
    <citation type="submission" date="2021-08" db="EMBL/GenBank/DDBJ databases">
        <authorList>
            <person name="Misof B."/>
            <person name="Oliver O."/>
            <person name="Podsiadlowski L."/>
            <person name="Donath A."/>
            <person name="Peters R."/>
            <person name="Mayer C."/>
            <person name="Rust J."/>
            <person name="Gunkel S."/>
            <person name="Lesny P."/>
            <person name="Martin S."/>
            <person name="Oeyen J.P."/>
            <person name="Petersen M."/>
            <person name="Panagiotis P."/>
            <person name="Wilbrandt J."/>
            <person name="Tanja T."/>
        </authorList>
    </citation>
    <scope>NUCLEOTIDE SEQUENCE</scope>
    <source>
        <strain evidence="23">GBR_01_08_01A</strain>
        <tissue evidence="23">Thorax + abdomen</tissue>
    </source>
</reference>
<evidence type="ECO:0000256" key="11">
    <source>
        <dbReference type="ARBA" id="ARBA00023049"/>
    </source>
</evidence>
<dbReference type="SUPFAM" id="SSF63737">
    <property type="entry name" value="Leukotriene A4 hydrolase N-terminal domain"/>
    <property type="match status" value="1"/>
</dbReference>
<dbReference type="GO" id="GO:0043171">
    <property type="term" value="P:peptide catabolic process"/>
    <property type="evidence" value="ECO:0007669"/>
    <property type="project" value="TreeGrafter"/>
</dbReference>
<proteinExistence type="inferred from homology"/>
<dbReference type="Gene3D" id="1.25.50.20">
    <property type="match status" value="1"/>
</dbReference>
<dbReference type="PANTHER" id="PTHR11533:SF294">
    <property type="entry name" value="THYROTROPIN-RELEASING HORMONE-DEGRADING ECTOENZYME"/>
    <property type="match status" value="1"/>
</dbReference>
<feature type="binding site" evidence="16">
    <location>
        <position position="400"/>
    </location>
    <ligand>
        <name>Zn(2+)</name>
        <dbReference type="ChEBI" id="CHEBI:29105"/>
        <note>catalytic</note>
    </ligand>
</feature>
<keyword evidence="6 18" id="KW-0645">Protease</keyword>
<keyword evidence="14" id="KW-0449">Lipoprotein</keyword>
<name>A0AAD9RV54_9HYME</name>
<keyword evidence="24" id="KW-1185">Reference proteome</keyword>
<evidence type="ECO:0000313" key="24">
    <source>
        <dbReference type="Proteomes" id="UP001258017"/>
    </source>
</evidence>
<dbReference type="InterPro" id="IPR042097">
    <property type="entry name" value="Aminopeptidase_N-like_N_sf"/>
</dbReference>
<evidence type="ECO:0000256" key="16">
    <source>
        <dbReference type="PIRSR" id="PIRSR634016-3"/>
    </source>
</evidence>
<dbReference type="InterPro" id="IPR027268">
    <property type="entry name" value="Peptidase_M4/M1_CTD_sf"/>
</dbReference>
<feature type="domain" description="ERAP1-like C-terminal" evidence="21">
    <location>
        <begin position="638"/>
        <end position="949"/>
    </location>
</feature>
<dbReference type="GO" id="GO:0006508">
    <property type="term" value="P:proteolysis"/>
    <property type="evidence" value="ECO:0007669"/>
    <property type="project" value="UniProtKB-KW"/>
</dbReference>
<protein>
    <recommendedName>
        <fullName evidence="18">Aminopeptidase</fullName>
        <ecNumber evidence="18">3.4.11.-</ecNumber>
    </recommendedName>
</protein>
<keyword evidence="5" id="KW-0336">GPI-anchor</keyword>
<evidence type="ECO:0000256" key="15">
    <source>
        <dbReference type="PIRSR" id="PIRSR634016-1"/>
    </source>
</evidence>
<dbReference type="FunFam" id="2.60.40.1910:FF:000008">
    <property type="entry name" value="Aminopeptidase"/>
    <property type="match status" value="1"/>
</dbReference>
<dbReference type="InterPro" id="IPR050344">
    <property type="entry name" value="Peptidase_M1_aminopeptidases"/>
</dbReference>
<comment type="caution">
    <text evidence="23">The sequence shown here is derived from an EMBL/GenBank/DDBJ whole genome shotgun (WGS) entry which is preliminary data.</text>
</comment>
<evidence type="ECO:0000256" key="8">
    <source>
        <dbReference type="ARBA" id="ARBA00022729"/>
    </source>
</evidence>
<comment type="cofactor">
    <cofactor evidence="16 18">
        <name>Zn(2+)</name>
        <dbReference type="ChEBI" id="CHEBI:29105"/>
    </cofactor>
    <text evidence="16 18">Binds 1 zinc ion per subunit.</text>
</comment>
<dbReference type="GO" id="GO:0005886">
    <property type="term" value="C:plasma membrane"/>
    <property type="evidence" value="ECO:0007669"/>
    <property type="project" value="UniProtKB-SubCell"/>
</dbReference>
<dbReference type="EMBL" id="JAIFRP010000012">
    <property type="protein sequence ID" value="KAK2586530.1"/>
    <property type="molecule type" value="Genomic_DNA"/>
</dbReference>